<dbReference type="GO" id="GO:0060271">
    <property type="term" value="P:cilium assembly"/>
    <property type="evidence" value="ECO:0007669"/>
    <property type="project" value="TreeGrafter"/>
</dbReference>
<evidence type="ECO:0000256" key="5">
    <source>
        <dbReference type="SAM" id="MobiDB-lite"/>
    </source>
</evidence>
<comment type="similarity">
    <text evidence="3">Belongs to the BBS4 family.</text>
</comment>
<reference evidence="6" key="1">
    <citation type="submission" date="2022-11" db="EMBL/GenBank/DDBJ databases">
        <authorList>
            <person name="Kikuchi T."/>
        </authorList>
    </citation>
    <scope>NUCLEOTIDE SEQUENCE</scope>
    <source>
        <strain evidence="6">PS1010</strain>
    </source>
</reference>
<protein>
    <submittedName>
        <fullName evidence="6">Uncharacterized protein</fullName>
    </submittedName>
</protein>
<dbReference type="GO" id="GO:0036064">
    <property type="term" value="C:ciliary basal body"/>
    <property type="evidence" value="ECO:0007669"/>
    <property type="project" value="TreeGrafter"/>
</dbReference>
<dbReference type="Gene3D" id="1.25.40.10">
    <property type="entry name" value="Tetratricopeptide repeat domain"/>
    <property type="match status" value="2"/>
</dbReference>
<feature type="compositionally biased region" description="Low complexity" evidence="5">
    <location>
        <begin position="34"/>
        <end position="43"/>
    </location>
</feature>
<accession>A0A9P1IHQ6</accession>
<keyword evidence="7" id="KW-1185">Reference proteome</keyword>
<evidence type="ECO:0000313" key="7">
    <source>
        <dbReference type="Proteomes" id="UP001152747"/>
    </source>
</evidence>
<feature type="repeat" description="TPR" evidence="4">
    <location>
        <begin position="206"/>
        <end position="239"/>
    </location>
</feature>
<dbReference type="PANTHER" id="PTHR44186:SF1">
    <property type="entry name" value="BARDET-BIEDL SYNDROME 4 PROTEIN"/>
    <property type="match status" value="1"/>
</dbReference>
<gene>
    <name evidence="6" type="ORF">CAMP_LOCUS8286</name>
</gene>
<evidence type="ECO:0000256" key="2">
    <source>
        <dbReference type="ARBA" id="ARBA00022803"/>
    </source>
</evidence>
<feature type="region of interest" description="Disordered" evidence="5">
    <location>
        <begin position="1"/>
        <end position="48"/>
    </location>
</feature>
<evidence type="ECO:0000256" key="3">
    <source>
        <dbReference type="ARBA" id="ARBA00023778"/>
    </source>
</evidence>
<dbReference type="Proteomes" id="UP001152747">
    <property type="component" value="Unassembled WGS sequence"/>
</dbReference>
<dbReference type="InterPro" id="IPR019734">
    <property type="entry name" value="TPR_rpt"/>
</dbReference>
<dbReference type="Pfam" id="PF13432">
    <property type="entry name" value="TPR_16"/>
    <property type="match status" value="1"/>
</dbReference>
<dbReference type="AlphaFoldDB" id="A0A9P1IHQ6"/>
<feature type="repeat" description="TPR" evidence="4">
    <location>
        <begin position="240"/>
        <end position="273"/>
    </location>
</feature>
<sequence>MEASNEDEIIGVNSVENEESADINQEQKPEDSADNLNSSSASASHDRVSSAPRRIELLDCNSLNALMYHYFSQEEYAECKSLIGEVLSKYAGRNEFALNLRGCIARIEGELDEALDWFTQAYEQSGKNHRYFYELGRVNFLLGRHSIAVEQLEKAAKAMKHNSKVIYWLARAIYHLPPTKIKDKTINPVQMAAEVLKTSPALSSDVQLVGFLGKLLEELNDFGGAVAAYKKGIELQPDNTEMMIRLGLLYLRNSNVDDGFTMLGQCLAYDPTNTDAILAIGSIMQKHGDHDVALNKYRVASDVCDYNGHLWNNIGVGLMAREKMAAAHSALKKAAFINPLNYKISYNLAVLHDKMQLYASALHYMKQTVDLAPKNAKAIGALAVILSKLKDAKNARRSYQKSLETKKTRAVLMNFAIFEYHQGRMQDAWGYLQEFKSLKADRDEDGGNMNSTAEILEKVLASSLDKS</sequence>
<evidence type="ECO:0000313" key="6">
    <source>
        <dbReference type="EMBL" id="CAI5445649.1"/>
    </source>
</evidence>
<keyword evidence="1" id="KW-0677">Repeat</keyword>
<dbReference type="PANTHER" id="PTHR44186">
    <property type="match status" value="1"/>
</dbReference>
<organism evidence="6 7">
    <name type="scientific">Caenorhabditis angaria</name>
    <dbReference type="NCBI Taxonomy" id="860376"/>
    <lineage>
        <taxon>Eukaryota</taxon>
        <taxon>Metazoa</taxon>
        <taxon>Ecdysozoa</taxon>
        <taxon>Nematoda</taxon>
        <taxon>Chromadorea</taxon>
        <taxon>Rhabditida</taxon>
        <taxon>Rhabditina</taxon>
        <taxon>Rhabditomorpha</taxon>
        <taxon>Rhabditoidea</taxon>
        <taxon>Rhabditidae</taxon>
        <taxon>Peloderinae</taxon>
        <taxon>Caenorhabditis</taxon>
    </lineage>
</organism>
<proteinExistence type="inferred from homology"/>
<comment type="caution">
    <text evidence="6">The sequence shown here is derived from an EMBL/GenBank/DDBJ whole genome shotgun (WGS) entry which is preliminary data.</text>
</comment>
<dbReference type="Pfam" id="PF13181">
    <property type="entry name" value="TPR_8"/>
    <property type="match status" value="1"/>
</dbReference>
<dbReference type="SMART" id="SM00028">
    <property type="entry name" value="TPR"/>
    <property type="match status" value="7"/>
</dbReference>
<dbReference type="PROSITE" id="PS50005">
    <property type="entry name" value="TPR"/>
    <property type="match status" value="2"/>
</dbReference>
<dbReference type="InterPro" id="IPR011990">
    <property type="entry name" value="TPR-like_helical_dom_sf"/>
</dbReference>
<dbReference type="EMBL" id="CANHGI010000003">
    <property type="protein sequence ID" value="CAI5445649.1"/>
    <property type="molecule type" value="Genomic_DNA"/>
</dbReference>
<dbReference type="GO" id="GO:0061512">
    <property type="term" value="P:protein localization to cilium"/>
    <property type="evidence" value="ECO:0007669"/>
    <property type="project" value="TreeGrafter"/>
</dbReference>
<evidence type="ECO:0000256" key="4">
    <source>
        <dbReference type="PROSITE-ProRule" id="PRU00339"/>
    </source>
</evidence>
<keyword evidence="2 4" id="KW-0802">TPR repeat</keyword>
<dbReference type="SUPFAM" id="SSF48452">
    <property type="entry name" value="TPR-like"/>
    <property type="match status" value="2"/>
</dbReference>
<evidence type="ECO:0000256" key="1">
    <source>
        <dbReference type="ARBA" id="ARBA00022737"/>
    </source>
</evidence>
<name>A0A9P1IHQ6_9PELO</name>
<dbReference type="OrthoDB" id="309339at2759"/>